<evidence type="ECO:0000313" key="2">
    <source>
        <dbReference type="Proteomes" id="UP000317909"/>
    </source>
</evidence>
<organism evidence="1 2">
    <name type="scientific">Lacipirellula limnantheis</name>
    <dbReference type="NCBI Taxonomy" id="2528024"/>
    <lineage>
        <taxon>Bacteria</taxon>
        <taxon>Pseudomonadati</taxon>
        <taxon>Planctomycetota</taxon>
        <taxon>Planctomycetia</taxon>
        <taxon>Pirellulales</taxon>
        <taxon>Lacipirellulaceae</taxon>
        <taxon>Lacipirellula</taxon>
    </lineage>
</organism>
<accession>A0A517TSJ9</accession>
<dbReference type="EMBL" id="CP036339">
    <property type="protein sequence ID" value="QDT71339.1"/>
    <property type="molecule type" value="Genomic_DNA"/>
</dbReference>
<proteinExistence type="predicted"/>
<dbReference type="RefSeq" id="WP_145430530.1">
    <property type="nucleotide sequence ID" value="NZ_CP036339.1"/>
</dbReference>
<protein>
    <submittedName>
        <fullName evidence="1">Uncharacterized protein</fullName>
    </submittedName>
</protein>
<sequence length="104" mass="12255">MAATKSANHGAQKQRPIFAQSFFPVQVAVFEHPNEGRPNFSVRLTRSFRRDEQSEWETTEYLSVQDLLPASRLLTAAYDAIQQRQEEVYRERQHDRTDQRGRQF</sequence>
<name>A0A517TSJ9_9BACT</name>
<dbReference type="Proteomes" id="UP000317909">
    <property type="component" value="Chromosome"/>
</dbReference>
<evidence type="ECO:0000313" key="1">
    <source>
        <dbReference type="EMBL" id="QDT71339.1"/>
    </source>
</evidence>
<keyword evidence="2" id="KW-1185">Reference proteome</keyword>
<dbReference type="AlphaFoldDB" id="A0A517TSJ9"/>
<gene>
    <name evidence="1" type="ORF">I41_04960</name>
</gene>
<dbReference type="KEGG" id="llh:I41_04960"/>
<reference evidence="1 2" key="1">
    <citation type="submission" date="2019-02" db="EMBL/GenBank/DDBJ databases">
        <title>Deep-cultivation of Planctomycetes and their phenomic and genomic characterization uncovers novel biology.</title>
        <authorList>
            <person name="Wiegand S."/>
            <person name="Jogler M."/>
            <person name="Boedeker C."/>
            <person name="Pinto D."/>
            <person name="Vollmers J."/>
            <person name="Rivas-Marin E."/>
            <person name="Kohn T."/>
            <person name="Peeters S.H."/>
            <person name="Heuer A."/>
            <person name="Rast P."/>
            <person name="Oberbeckmann S."/>
            <person name="Bunk B."/>
            <person name="Jeske O."/>
            <person name="Meyerdierks A."/>
            <person name="Storesund J.E."/>
            <person name="Kallscheuer N."/>
            <person name="Luecker S."/>
            <person name="Lage O.M."/>
            <person name="Pohl T."/>
            <person name="Merkel B.J."/>
            <person name="Hornburger P."/>
            <person name="Mueller R.-W."/>
            <person name="Bruemmer F."/>
            <person name="Labrenz M."/>
            <person name="Spormann A.M."/>
            <person name="Op den Camp H."/>
            <person name="Overmann J."/>
            <person name="Amann R."/>
            <person name="Jetten M.S.M."/>
            <person name="Mascher T."/>
            <person name="Medema M.H."/>
            <person name="Devos D.P."/>
            <person name="Kaster A.-K."/>
            <person name="Ovreas L."/>
            <person name="Rohde M."/>
            <person name="Galperin M.Y."/>
            <person name="Jogler C."/>
        </authorList>
    </citation>
    <scope>NUCLEOTIDE SEQUENCE [LARGE SCALE GENOMIC DNA]</scope>
    <source>
        <strain evidence="1 2">I41</strain>
    </source>
</reference>